<evidence type="ECO:0000256" key="4">
    <source>
        <dbReference type="ARBA" id="ARBA00023136"/>
    </source>
</evidence>
<reference evidence="6" key="1">
    <citation type="submission" date="2014-03" db="EMBL/GenBank/DDBJ databases">
        <title>The Genome Sequence of Puccinia striiformis f. sp. tritici PST-78.</title>
        <authorList>
            <consortium name="The Broad Institute Genome Sequencing Platform"/>
            <person name="Cuomo C."/>
            <person name="Hulbert S."/>
            <person name="Chen X."/>
            <person name="Walker B."/>
            <person name="Young S.K."/>
            <person name="Zeng Q."/>
            <person name="Gargeya S."/>
            <person name="Fitzgerald M."/>
            <person name="Haas B."/>
            <person name="Abouelleil A."/>
            <person name="Alvarado L."/>
            <person name="Arachchi H.M."/>
            <person name="Berlin A.M."/>
            <person name="Chapman S.B."/>
            <person name="Goldberg J."/>
            <person name="Griggs A."/>
            <person name="Gujja S."/>
            <person name="Hansen M."/>
            <person name="Howarth C."/>
            <person name="Imamovic A."/>
            <person name="Larimer J."/>
            <person name="McCowan C."/>
            <person name="Montmayeur A."/>
            <person name="Murphy C."/>
            <person name="Neiman D."/>
            <person name="Pearson M."/>
            <person name="Priest M."/>
            <person name="Roberts A."/>
            <person name="Saif S."/>
            <person name="Shea T."/>
            <person name="Sisk P."/>
            <person name="Sykes S."/>
            <person name="Wortman J."/>
            <person name="Nusbaum C."/>
            <person name="Birren B."/>
        </authorList>
    </citation>
    <scope>NUCLEOTIDE SEQUENCE [LARGE SCALE GENOMIC DNA]</scope>
    <source>
        <strain evidence="6">race PST-78</strain>
    </source>
</reference>
<dbReference type="InterPro" id="IPR023395">
    <property type="entry name" value="MCP_dom_sf"/>
</dbReference>
<keyword evidence="6" id="KW-1185">Reference proteome</keyword>
<organism evidence="5 6">
    <name type="scientific">Puccinia striiformis f. sp. tritici PST-78</name>
    <dbReference type="NCBI Taxonomy" id="1165861"/>
    <lineage>
        <taxon>Eukaryota</taxon>
        <taxon>Fungi</taxon>
        <taxon>Dikarya</taxon>
        <taxon>Basidiomycota</taxon>
        <taxon>Pucciniomycotina</taxon>
        <taxon>Pucciniomycetes</taxon>
        <taxon>Pucciniales</taxon>
        <taxon>Pucciniaceae</taxon>
        <taxon>Puccinia</taxon>
    </lineage>
</organism>
<name>A0A0L0VL59_9BASI</name>
<evidence type="ECO:0000313" key="5">
    <source>
        <dbReference type="EMBL" id="KNF00004.1"/>
    </source>
</evidence>
<proteinExistence type="predicted"/>
<evidence type="ECO:0000256" key="3">
    <source>
        <dbReference type="ARBA" id="ARBA00022989"/>
    </source>
</evidence>
<keyword evidence="3" id="KW-1133">Transmembrane helix</keyword>
<dbReference type="STRING" id="1165861.A0A0L0VL59"/>
<evidence type="ECO:0000313" key="6">
    <source>
        <dbReference type="Proteomes" id="UP000054564"/>
    </source>
</evidence>
<keyword evidence="2" id="KW-0812">Transmembrane</keyword>
<evidence type="ECO:0000256" key="2">
    <source>
        <dbReference type="ARBA" id="ARBA00022692"/>
    </source>
</evidence>
<evidence type="ECO:0000256" key="1">
    <source>
        <dbReference type="ARBA" id="ARBA00004141"/>
    </source>
</evidence>
<comment type="caution">
    <text evidence="5">The sequence shown here is derived from an EMBL/GenBank/DDBJ whole genome shotgun (WGS) entry which is preliminary data.</text>
</comment>
<dbReference type="SUPFAM" id="SSF103506">
    <property type="entry name" value="Mitochondrial carrier"/>
    <property type="match status" value="1"/>
</dbReference>
<dbReference type="Pfam" id="PF00153">
    <property type="entry name" value="Mito_carr"/>
    <property type="match status" value="1"/>
</dbReference>
<comment type="subcellular location">
    <subcellularLocation>
        <location evidence="1">Membrane</location>
        <topology evidence="1">Multi-pass membrane protein</topology>
    </subcellularLocation>
</comment>
<protein>
    <submittedName>
        <fullName evidence="5">Uncharacterized protein</fullName>
    </submittedName>
</protein>
<gene>
    <name evidence="5" type="ORF">PSTG_06859</name>
</gene>
<dbReference type="Proteomes" id="UP000054564">
    <property type="component" value="Unassembled WGS sequence"/>
</dbReference>
<dbReference type="Gene3D" id="1.50.40.10">
    <property type="entry name" value="Mitochondrial carrier domain"/>
    <property type="match status" value="1"/>
</dbReference>
<dbReference type="InterPro" id="IPR018108">
    <property type="entry name" value="MCP_transmembrane"/>
</dbReference>
<accession>A0A0L0VL59</accession>
<keyword evidence="4" id="KW-0472">Membrane</keyword>
<dbReference type="GO" id="GO:0016020">
    <property type="term" value="C:membrane"/>
    <property type="evidence" value="ECO:0007669"/>
    <property type="project" value="UniProtKB-SubCell"/>
</dbReference>
<dbReference type="AlphaFoldDB" id="A0A0L0VL59"/>
<sequence length="111" mass="12285">MYGLLTPTLPLETVRKRLQLQSRHSTSDHQQLKYCVRLRPVPYNGIVEGFYRITTEEKHGFWGLVRGLNVGITANFVVFILSLIGSNNYSSSVSPISSTSISAGNGGWAEV</sequence>
<dbReference type="EMBL" id="AJIL01000041">
    <property type="protein sequence ID" value="KNF00004.1"/>
    <property type="molecule type" value="Genomic_DNA"/>
</dbReference>